<dbReference type="InterPro" id="IPR025558">
    <property type="entry name" value="DUF4283"/>
</dbReference>
<protein>
    <recommendedName>
        <fullName evidence="1">DUF4283 domain-containing protein</fullName>
    </recommendedName>
</protein>
<feature type="domain" description="DUF4283" evidence="1">
    <location>
        <begin position="1"/>
        <end position="58"/>
    </location>
</feature>
<dbReference type="InterPro" id="IPR040256">
    <property type="entry name" value="At4g02000-like"/>
</dbReference>
<dbReference type="Pfam" id="PF14111">
    <property type="entry name" value="DUF4283"/>
    <property type="match status" value="1"/>
</dbReference>
<proteinExistence type="predicted"/>
<dbReference type="PANTHER" id="PTHR31286">
    <property type="entry name" value="GLYCINE-RICH CELL WALL STRUCTURAL PROTEIN 1.8-LIKE"/>
    <property type="match status" value="1"/>
</dbReference>
<gene>
    <name evidence="2" type="ORF">GOBAR_AA18636</name>
</gene>
<evidence type="ECO:0000313" key="3">
    <source>
        <dbReference type="Proteomes" id="UP000239757"/>
    </source>
</evidence>
<evidence type="ECO:0000259" key="1">
    <source>
        <dbReference type="Pfam" id="PF14111"/>
    </source>
</evidence>
<sequence length="195" mass="22292">MADLWHPIGGICISYLGEKWYLFQFFHDVDVQRMLSSTPWFFNNHLIILQKAQRGEDPSAILLNFIEFWVQIHYLPLGLITETMAMQFGDFGKFFRICWGMTKATVLFAFELSHPKLFLVGIYHCMQWSSGVMQCGSKNGHTDLMLEEENDPLITLEGKEQQRLVEGSLTLVGNNAEASSFDLKAISGKQSSQMQ</sequence>
<reference evidence="2 3" key="1">
    <citation type="submission" date="2015-01" db="EMBL/GenBank/DDBJ databases">
        <title>Genome of allotetraploid Gossypium barbadense reveals genomic plasticity and fiber elongation in cotton evolution.</title>
        <authorList>
            <person name="Chen X."/>
            <person name="Liu X."/>
            <person name="Zhao B."/>
            <person name="Zheng H."/>
            <person name="Hu Y."/>
            <person name="Lu G."/>
            <person name="Yang C."/>
            <person name="Chen J."/>
            <person name="Shan C."/>
            <person name="Zhang L."/>
            <person name="Zhou Y."/>
            <person name="Wang L."/>
            <person name="Guo W."/>
            <person name="Bai Y."/>
            <person name="Ruan J."/>
            <person name="Shangguan X."/>
            <person name="Mao Y."/>
            <person name="Jiang J."/>
            <person name="Zhu Y."/>
            <person name="Lei J."/>
            <person name="Kang H."/>
            <person name="Chen S."/>
            <person name="He X."/>
            <person name="Wang R."/>
            <person name="Wang Y."/>
            <person name="Chen J."/>
            <person name="Wang L."/>
            <person name="Yu S."/>
            <person name="Wang B."/>
            <person name="Wei J."/>
            <person name="Song S."/>
            <person name="Lu X."/>
            <person name="Gao Z."/>
            <person name="Gu W."/>
            <person name="Deng X."/>
            <person name="Ma D."/>
            <person name="Wang S."/>
            <person name="Liang W."/>
            <person name="Fang L."/>
            <person name="Cai C."/>
            <person name="Zhu X."/>
            <person name="Zhou B."/>
            <person name="Zhang Y."/>
            <person name="Chen Z."/>
            <person name="Xu S."/>
            <person name="Zhu R."/>
            <person name="Wang S."/>
            <person name="Zhang T."/>
            <person name="Zhao G."/>
        </authorList>
    </citation>
    <scope>NUCLEOTIDE SEQUENCE [LARGE SCALE GENOMIC DNA]</scope>
    <source>
        <strain evidence="3">cv. Xinhai21</strain>
        <tissue evidence="2">Leaf</tissue>
    </source>
</reference>
<dbReference type="AlphaFoldDB" id="A0A2P5XF96"/>
<dbReference type="Proteomes" id="UP000239757">
    <property type="component" value="Unassembled WGS sequence"/>
</dbReference>
<dbReference type="PANTHER" id="PTHR31286:SF153">
    <property type="entry name" value="DUF4283 DOMAIN PROTEIN"/>
    <property type="match status" value="1"/>
</dbReference>
<dbReference type="EMBL" id="KZ664999">
    <property type="protein sequence ID" value="PPS02015.1"/>
    <property type="molecule type" value="Genomic_DNA"/>
</dbReference>
<name>A0A2P5XF96_GOSBA</name>
<evidence type="ECO:0000313" key="2">
    <source>
        <dbReference type="EMBL" id="PPS02015.1"/>
    </source>
</evidence>
<organism evidence="2 3">
    <name type="scientific">Gossypium barbadense</name>
    <name type="common">Sea Island cotton</name>
    <name type="synonym">Hibiscus barbadensis</name>
    <dbReference type="NCBI Taxonomy" id="3634"/>
    <lineage>
        <taxon>Eukaryota</taxon>
        <taxon>Viridiplantae</taxon>
        <taxon>Streptophyta</taxon>
        <taxon>Embryophyta</taxon>
        <taxon>Tracheophyta</taxon>
        <taxon>Spermatophyta</taxon>
        <taxon>Magnoliopsida</taxon>
        <taxon>eudicotyledons</taxon>
        <taxon>Gunneridae</taxon>
        <taxon>Pentapetalae</taxon>
        <taxon>rosids</taxon>
        <taxon>malvids</taxon>
        <taxon>Malvales</taxon>
        <taxon>Malvaceae</taxon>
        <taxon>Malvoideae</taxon>
        <taxon>Gossypium</taxon>
    </lineage>
</organism>
<accession>A0A2P5XF96</accession>
<dbReference type="OrthoDB" id="991972at2759"/>